<keyword evidence="2" id="KW-1185">Reference proteome</keyword>
<comment type="caution">
    <text evidence="1">The sequence shown here is derived from an EMBL/GenBank/DDBJ whole genome shotgun (WGS) entry which is preliminary data.</text>
</comment>
<sequence length="220" mass="23416">MGGSLISEPAYDTVVYWGADYANTDSDAFGLDAGFVTALNGNIAASGWIMSGSIGYGNTDAPLSETDSVYGTLLLGYQWVMPDFYVSLAGGAHVVNNDENPPGGITDGSEFGAIAQYGFETTRTNSLYFQSYGSFSTAYDQVYLHAKAGYKLPTLRFGGEFTVFDEVASSSTLRYGAFVGDIPLTDRLSMVVSAGYQDEQGSSDDGFYATIGFAVPFSLR</sequence>
<evidence type="ECO:0000313" key="2">
    <source>
        <dbReference type="Proteomes" id="UP001430804"/>
    </source>
</evidence>
<name>A0ABS6WJA1_9HYPH</name>
<evidence type="ECO:0000313" key="1">
    <source>
        <dbReference type="EMBL" id="MBW3096024.1"/>
    </source>
</evidence>
<dbReference type="InterPro" id="IPR031485">
    <property type="entry name" value="CBP_BcsS"/>
</dbReference>
<gene>
    <name evidence="1" type="primary">bcsS</name>
    <name evidence="1" type="ORF">KY465_01885</name>
</gene>
<dbReference type="EMBL" id="JAHWQX010000001">
    <property type="protein sequence ID" value="MBW3096024.1"/>
    <property type="molecule type" value="Genomic_DNA"/>
</dbReference>
<organism evidence="1 2">
    <name type="scientific">Pseudohoeflea coraliihabitans</name>
    <dbReference type="NCBI Taxonomy" id="2860393"/>
    <lineage>
        <taxon>Bacteria</taxon>
        <taxon>Pseudomonadati</taxon>
        <taxon>Pseudomonadota</taxon>
        <taxon>Alphaproteobacteria</taxon>
        <taxon>Hyphomicrobiales</taxon>
        <taxon>Rhizobiaceae</taxon>
        <taxon>Pseudohoeflea</taxon>
    </lineage>
</organism>
<reference evidence="1" key="1">
    <citation type="submission" date="2021-07" db="EMBL/GenBank/DDBJ databases">
        <title>Pseudohoeflea marina sp. nov. a polyhydroxyalcanoate-producing bacterium.</title>
        <authorList>
            <person name="Zheng W."/>
            <person name="Yu S."/>
            <person name="Huang Y."/>
        </authorList>
    </citation>
    <scope>NUCLEOTIDE SEQUENCE</scope>
    <source>
        <strain evidence="1">DP4N28-3</strain>
    </source>
</reference>
<accession>A0ABS6WJA1</accession>
<proteinExistence type="predicted"/>
<dbReference type="Pfam" id="PF17036">
    <property type="entry name" value="CBP_BcsS"/>
    <property type="match status" value="1"/>
</dbReference>
<dbReference type="Proteomes" id="UP001430804">
    <property type="component" value="Unassembled WGS sequence"/>
</dbReference>
<dbReference type="RefSeq" id="WP_219157858.1">
    <property type="nucleotide sequence ID" value="NZ_JAHWQX010000001.1"/>
</dbReference>
<protein>
    <submittedName>
        <fullName evidence="1">Cellulose biosynthesis protein BcsS</fullName>
    </submittedName>
</protein>